<protein>
    <submittedName>
        <fullName evidence="1">Uncharacterized protein</fullName>
    </submittedName>
</protein>
<accession>A0A835YJK4</accession>
<proteinExistence type="predicted"/>
<dbReference type="EMBL" id="JAFCMP010000536">
    <property type="protein sequence ID" value="KAG5176552.1"/>
    <property type="molecule type" value="Genomic_DNA"/>
</dbReference>
<evidence type="ECO:0000313" key="2">
    <source>
        <dbReference type="Proteomes" id="UP000664859"/>
    </source>
</evidence>
<name>A0A835YJK4_9STRA</name>
<dbReference type="Proteomes" id="UP000664859">
    <property type="component" value="Unassembled WGS sequence"/>
</dbReference>
<evidence type="ECO:0000313" key="1">
    <source>
        <dbReference type="EMBL" id="KAG5176552.1"/>
    </source>
</evidence>
<dbReference type="AlphaFoldDB" id="A0A835YJK4"/>
<gene>
    <name evidence="1" type="ORF">JKP88DRAFT_269205</name>
</gene>
<organism evidence="1 2">
    <name type="scientific">Tribonema minus</name>
    <dbReference type="NCBI Taxonomy" id="303371"/>
    <lineage>
        <taxon>Eukaryota</taxon>
        <taxon>Sar</taxon>
        <taxon>Stramenopiles</taxon>
        <taxon>Ochrophyta</taxon>
        <taxon>PX clade</taxon>
        <taxon>Xanthophyceae</taxon>
        <taxon>Tribonematales</taxon>
        <taxon>Tribonemataceae</taxon>
        <taxon>Tribonema</taxon>
    </lineage>
</organism>
<dbReference type="OrthoDB" id="411029at2759"/>
<sequence length="323" mass="36779">MTKRIMTPPPPPPLLRYEPSAWEQEWIEHVSEWSDPGTGGALCDRMREAHARVAAWDEGVATSQKSGCGALDSRLRDDAVFSRFVYRNTCTDEEASMAIEPLAGLTRHPRALCFPGEDKLIDRGYLVLGRTSPKCATRVAEPAALSMAVPDQRVLLFDLGASKYTSGGGGASQQWFVDTLKLHGVTKLEYWGWEAHGEDPIKVWAELPGDLKPYYHWINIPAHPDPDSSDNPWNFIRSVAKPTDHVFVKLDIDNSPIEFQFMQQLQADPELQLLIDEMFFEHHVNVELMYRYWHTQREAQRLSDTYAMVGGLRRKGMRFHSWP</sequence>
<reference evidence="1" key="1">
    <citation type="submission" date="2021-02" db="EMBL/GenBank/DDBJ databases">
        <title>First Annotated Genome of the Yellow-green Alga Tribonema minus.</title>
        <authorList>
            <person name="Mahan K.M."/>
        </authorList>
    </citation>
    <scope>NUCLEOTIDE SEQUENCE</scope>
    <source>
        <strain evidence="1">UTEX B ZZ1240</strain>
    </source>
</reference>
<comment type="caution">
    <text evidence="1">The sequence shown here is derived from an EMBL/GenBank/DDBJ whole genome shotgun (WGS) entry which is preliminary data.</text>
</comment>
<keyword evidence="2" id="KW-1185">Reference proteome</keyword>